<dbReference type="PANTHER" id="PTHR43135">
    <property type="entry name" value="ALPHA-D-RIBOSE 1-METHYLPHOSPHONATE 5-TRIPHOSPHATE DIPHOSPHATASE"/>
    <property type="match status" value="1"/>
</dbReference>
<dbReference type="InterPro" id="IPR011059">
    <property type="entry name" value="Metal-dep_hydrolase_composite"/>
</dbReference>
<accession>A0A317W5Y1</accession>
<dbReference type="STRING" id="1448321.A0A317W5Y1"/>
<protein>
    <recommendedName>
        <fullName evidence="1">Amidohydrolase-related domain-containing protein</fullName>
    </recommendedName>
</protein>
<dbReference type="RefSeq" id="XP_025399269.1">
    <property type="nucleotide sequence ID" value="XM_025545889.1"/>
</dbReference>
<dbReference type="SUPFAM" id="SSF51338">
    <property type="entry name" value="Composite domain of metallo-dependent hydrolases"/>
    <property type="match status" value="1"/>
</dbReference>
<dbReference type="InterPro" id="IPR032466">
    <property type="entry name" value="Metal_Hydrolase"/>
</dbReference>
<proteinExistence type="predicted"/>
<reference evidence="2 3" key="1">
    <citation type="submission" date="2016-12" db="EMBL/GenBank/DDBJ databases">
        <title>The genomes of Aspergillus section Nigri reveals drivers in fungal speciation.</title>
        <authorList>
            <consortium name="DOE Joint Genome Institute"/>
            <person name="Vesth T.C."/>
            <person name="Nybo J."/>
            <person name="Theobald S."/>
            <person name="Brandl J."/>
            <person name="Frisvad J.C."/>
            <person name="Nielsen K.F."/>
            <person name="Lyhne E.K."/>
            <person name="Kogle M.E."/>
            <person name="Kuo A."/>
            <person name="Riley R."/>
            <person name="Clum A."/>
            <person name="Nolan M."/>
            <person name="Lipzen A."/>
            <person name="Salamov A."/>
            <person name="Henrissat B."/>
            <person name="Wiebenga A."/>
            <person name="De Vries R.P."/>
            <person name="Grigoriev I.V."/>
            <person name="Mortensen U.H."/>
            <person name="Andersen M.R."/>
            <person name="Baker S.E."/>
        </authorList>
    </citation>
    <scope>NUCLEOTIDE SEQUENCE [LARGE SCALE GENOMIC DNA]</scope>
    <source>
        <strain evidence="2 3">CBS 117.55</strain>
    </source>
</reference>
<dbReference type="AlphaFoldDB" id="A0A317W5Y1"/>
<name>A0A317W5Y1_9EURO</name>
<dbReference type="Gene3D" id="2.30.40.10">
    <property type="entry name" value="Urease, subunit C, domain 1"/>
    <property type="match status" value="1"/>
</dbReference>
<dbReference type="InterPro" id="IPR051781">
    <property type="entry name" value="Metallo-dep_Hydrolase"/>
</dbReference>
<dbReference type="PANTHER" id="PTHR43135:SF3">
    <property type="entry name" value="ALPHA-D-RIBOSE 1-METHYLPHOSPHONATE 5-TRIPHOSPHATE DIPHOSPHATASE"/>
    <property type="match status" value="1"/>
</dbReference>
<dbReference type="SUPFAM" id="SSF51556">
    <property type="entry name" value="Metallo-dependent hydrolases"/>
    <property type="match status" value="1"/>
</dbReference>
<evidence type="ECO:0000313" key="2">
    <source>
        <dbReference type="EMBL" id="PWY82004.1"/>
    </source>
</evidence>
<sequence>MEIPRGKPWSPQTPPPDLTFIHAHVVDVETSSVIRDATVRVREGRIVSVTPHGTTASLAPGSQLVDLAQRHYLCPGLIDCHVHLTATPGGVSLRELFAASPNALAYRTAYVAREMLLRGFTTVRDTGGADAALREAIADGLLPGPRLFIAGHALSQTGGHGDFRASYQGEAFKCCGGQHASLARVCDGVPACLAAVRDELRQGADFIKIMCGGGVATPTDALDMLQFTPEEIRAITTTAAYSGKYVTAHAYTVEAIRHAVDNGVRGIEHGNFIDRETAEYCQARGVVFTPTLVTYHGMTQPAFAGFLDEFSQRKNQEVLRGGLRALTVLRDAGALICYGSDLLAGMHPLQNQEFSIRAAALSAGEILQSATVNAARSLGMAGQLGSLREGSIADLLILNANPLEDIGVLDRIQQSLVGLLKAGRVVTVQADGVDGLSVDPIYDPCRARG</sequence>
<dbReference type="Gene3D" id="3.20.20.140">
    <property type="entry name" value="Metal-dependent hydrolases"/>
    <property type="match status" value="1"/>
</dbReference>
<dbReference type="FunFam" id="3.20.20.140:FF:000084">
    <property type="entry name" value="Peptidase M38"/>
    <property type="match status" value="1"/>
</dbReference>
<dbReference type="EMBL" id="MSFL01000012">
    <property type="protein sequence ID" value="PWY82004.1"/>
    <property type="molecule type" value="Genomic_DNA"/>
</dbReference>
<feature type="domain" description="Amidohydrolase-related" evidence="1">
    <location>
        <begin position="72"/>
        <end position="432"/>
    </location>
</feature>
<dbReference type="InterPro" id="IPR006680">
    <property type="entry name" value="Amidohydro-rel"/>
</dbReference>
<gene>
    <name evidence="2" type="ORF">BO70DRAFT_387190</name>
</gene>
<dbReference type="InterPro" id="IPR057744">
    <property type="entry name" value="OTAase-like"/>
</dbReference>
<comment type="caution">
    <text evidence="2">The sequence shown here is derived from an EMBL/GenBank/DDBJ whole genome shotgun (WGS) entry which is preliminary data.</text>
</comment>
<dbReference type="Proteomes" id="UP000247233">
    <property type="component" value="Unassembled WGS sequence"/>
</dbReference>
<organism evidence="2 3">
    <name type="scientific">Aspergillus heteromorphus CBS 117.55</name>
    <dbReference type="NCBI Taxonomy" id="1448321"/>
    <lineage>
        <taxon>Eukaryota</taxon>
        <taxon>Fungi</taxon>
        <taxon>Dikarya</taxon>
        <taxon>Ascomycota</taxon>
        <taxon>Pezizomycotina</taxon>
        <taxon>Eurotiomycetes</taxon>
        <taxon>Eurotiomycetidae</taxon>
        <taxon>Eurotiales</taxon>
        <taxon>Aspergillaceae</taxon>
        <taxon>Aspergillus</taxon>
        <taxon>Aspergillus subgen. Circumdati</taxon>
    </lineage>
</organism>
<dbReference type="Pfam" id="PF01979">
    <property type="entry name" value="Amidohydro_1"/>
    <property type="match status" value="1"/>
</dbReference>
<dbReference type="GO" id="GO:0016810">
    <property type="term" value="F:hydrolase activity, acting on carbon-nitrogen (but not peptide) bonds"/>
    <property type="evidence" value="ECO:0007669"/>
    <property type="project" value="InterPro"/>
</dbReference>
<dbReference type="OrthoDB" id="5595695at2759"/>
<evidence type="ECO:0000313" key="3">
    <source>
        <dbReference type="Proteomes" id="UP000247233"/>
    </source>
</evidence>
<dbReference type="CDD" id="cd01299">
    <property type="entry name" value="Met_dep_hydrolase_A"/>
    <property type="match status" value="1"/>
</dbReference>
<keyword evidence="3" id="KW-1185">Reference proteome</keyword>
<dbReference type="GeneID" id="37068126"/>
<dbReference type="VEuPathDB" id="FungiDB:BO70DRAFT_387190"/>
<evidence type="ECO:0000259" key="1">
    <source>
        <dbReference type="Pfam" id="PF01979"/>
    </source>
</evidence>